<organism evidence="1 2">
    <name type="scientific">Ensete ventricosum</name>
    <name type="common">Abyssinian banana</name>
    <name type="synonym">Musa ensete</name>
    <dbReference type="NCBI Taxonomy" id="4639"/>
    <lineage>
        <taxon>Eukaryota</taxon>
        <taxon>Viridiplantae</taxon>
        <taxon>Streptophyta</taxon>
        <taxon>Embryophyta</taxon>
        <taxon>Tracheophyta</taxon>
        <taxon>Spermatophyta</taxon>
        <taxon>Magnoliopsida</taxon>
        <taxon>Liliopsida</taxon>
        <taxon>Zingiberales</taxon>
        <taxon>Musaceae</taxon>
        <taxon>Ensete</taxon>
    </lineage>
</organism>
<dbReference type="EMBL" id="JAQQAF010000007">
    <property type="protein sequence ID" value="KAJ8471867.1"/>
    <property type="molecule type" value="Genomic_DNA"/>
</dbReference>
<protein>
    <submittedName>
        <fullName evidence="1">Uncharacterized protein</fullName>
    </submittedName>
</protein>
<keyword evidence="2" id="KW-1185">Reference proteome</keyword>
<name>A0AAV8QHH3_ENSVE</name>
<evidence type="ECO:0000313" key="1">
    <source>
        <dbReference type="EMBL" id="KAJ8471867.1"/>
    </source>
</evidence>
<accession>A0AAV8QHH3</accession>
<comment type="caution">
    <text evidence="1">The sequence shown here is derived from an EMBL/GenBank/DDBJ whole genome shotgun (WGS) entry which is preliminary data.</text>
</comment>
<reference evidence="1 2" key="1">
    <citation type="submission" date="2022-12" db="EMBL/GenBank/DDBJ databases">
        <title>Chromosome-scale assembly of the Ensete ventricosum genome.</title>
        <authorList>
            <person name="Dussert Y."/>
            <person name="Stocks J."/>
            <person name="Wendawek A."/>
            <person name="Woldeyes F."/>
            <person name="Nichols R.A."/>
            <person name="Borrell J.S."/>
        </authorList>
    </citation>
    <scope>NUCLEOTIDE SEQUENCE [LARGE SCALE GENOMIC DNA]</scope>
    <source>
        <strain evidence="2">cv. Maze</strain>
        <tissue evidence="1">Seeds</tissue>
    </source>
</reference>
<proteinExistence type="predicted"/>
<gene>
    <name evidence="1" type="ORF">OPV22_026210</name>
</gene>
<dbReference type="AlphaFoldDB" id="A0AAV8QHH3"/>
<dbReference type="Gene3D" id="3.30.590.10">
    <property type="entry name" value="Glutamine synthetase/guanido kinase, catalytic domain"/>
    <property type="match status" value="1"/>
</dbReference>
<sequence length="126" mass="14505">MMVPAEVILYPEAILKKIHPGGEITLLSCVIATLPQLKSQFLMSMLKSLGIYIYIPKYGIEEEYTLLLQKDVKWPLGWPVGGFPGPQQSNLKWYMKETIRCSYFVLIRSQSRSERKDPTSPFEVHE</sequence>
<evidence type="ECO:0000313" key="2">
    <source>
        <dbReference type="Proteomes" id="UP001222027"/>
    </source>
</evidence>
<dbReference type="Proteomes" id="UP001222027">
    <property type="component" value="Unassembled WGS sequence"/>
</dbReference>